<dbReference type="PaxDb" id="6945-B7PSY8"/>
<evidence type="ECO:0000259" key="3">
    <source>
        <dbReference type="SMART" id="SM01008"/>
    </source>
</evidence>
<dbReference type="SMART" id="SM01008">
    <property type="entry name" value="Ald_Xan_dh_C"/>
    <property type="match status" value="1"/>
</dbReference>
<dbReference type="EnsemblMetazoa" id="ISCW008386-RA">
    <property type="protein sequence ID" value="ISCW008386-PA"/>
    <property type="gene ID" value="ISCW008386"/>
</dbReference>
<name>B7PSY8_IXOSC</name>
<dbReference type="InterPro" id="IPR008274">
    <property type="entry name" value="AldOxase/xan_DH_MoCoBD1"/>
</dbReference>
<dbReference type="EMBL" id="DS781847">
    <property type="protein sequence ID" value="EEC09710.1"/>
    <property type="molecule type" value="Genomic_DNA"/>
</dbReference>
<dbReference type="SUPFAM" id="SSF56003">
    <property type="entry name" value="Molybdenum cofactor-binding domain"/>
    <property type="match status" value="1"/>
</dbReference>
<dbReference type="InterPro" id="IPR000674">
    <property type="entry name" value="Ald_Oxase/Xan_DH_a/b"/>
</dbReference>
<feature type="non-terminal residue" evidence="4">
    <location>
        <position position="1"/>
    </location>
</feature>
<feature type="non-terminal residue" evidence="4">
    <location>
        <position position="199"/>
    </location>
</feature>
<dbReference type="EMBL" id="ABJB010724005">
    <property type="status" value="NOT_ANNOTATED_CDS"/>
    <property type="molecule type" value="Genomic_DNA"/>
</dbReference>
<dbReference type="EC" id="1.2.99.2" evidence="4"/>
<dbReference type="GO" id="GO:0005506">
    <property type="term" value="F:iron ion binding"/>
    <property type="evidence" value="ECO:0007669"/>
    <property type="project" value="InterPro"/>
</dbReference>
<dbReference type="PANTHER" id="PTHR11908:SF132">
    <property type="entry name" value="ALDEHYDE OXIDASE 1-RELATED"/>
    <property type="match status" value="1"/>
</dbReference>
<dbReference type="SUPFAM" id="SSF54665">
    <property type="entry name" value="CO dehydrogenase molybdoprotein N-domain-like"/>
    <property type="match status" value="1"/>
</dbReference>
<evidence type="ECO:0000313" key="6">
    <source>
        <dbReference type="Proteomes" id="UP000001555"/>
    </source>
</evidence>
<evidence type="ECO:0000313" key="5">
    <source>
        <dbReference type="EnsemblMetazoa" id="ISCW008386-PA"/>
    </source>
</evidence>
<evidence type="ECO:0000313" key="4">
    <source>
        <dbReference type="EMBL" id="EEC09710.1"/>
    </source>
</evidence>
<dbReference type="Gene3D" id="3.90.1170.50">
    <property type="entry name" value="Aldehyde oxidase/xanthine dehydrogenase, a/b hammerhead"/>
    <property type="match status" value="1"/>
</dbReference>
<dbReference type="AlphaFoldDB" id="B7PSY8"/>
<reference evidence="4 6" key="1">
    <citation type="submission" date="2008-03" db="EMBL/GenBank/DDBJ databases">
        <title>Annotation of Ixodes scapularis.</title>
        <authorList>
            <consortium name="Ixodes scapularis Genome Project Consortium"/>
            <person name="Caler E."/>
            <person name="Hannick L.I."/>
            <person name="Bidwell S."/>
            <person name="Joardar V."/>
            <person name="Thiagarajan M."/>
            <person name="Amedeo P."/>
            <person name="Galinsky K.J."/>
            <person name="Schobel S."/>
            <person name="Inman J."/>
            <person name="Hostetler J."/>
            <person name="Miller J."/>
            <person name="Hammond M."/>
            <person name="Megy K."/>
            <person name="Lawson D."/>
            <person name="Kodira C."/>
            <person name="Sutton G."/>
            <person name="Meyer J."/>
            <person name="Hill C.A."/>
            <person name="Birren B."/>
            <person name="Nene V."/>
            <person name="Collins F."/>
            <person name="Alarcon-Chaidez F."/>
            <person name="Wikel S."/>
            <person name="Strausberg R."/>
        </authorList>
    </citation>
    <scope>NUCLEOTIDE SEQUENCE [LARGE SCALE GENOMIC DNA]</scope>
    <source>
        <strain evidence="6">Wikel</strain>
        <strain evidence="4">Wikel colony</strain>
    </source>
</reference>
<evidence type="ECO:0000256" key="1">
    <source>
        <dbReference type="ARBA" id="ARBA00022505"/>
    </source>
</evidence>
<dbReference type="GO" id="GO:0016491">
    <property type="term" value="F:oxidoreductase activity"/>
    <property type="evidence" value="ECO:0007669"/>
    <property type="project" value="UniProtKB-KW"/>
</dbReference>
<feature type="domain" description="Aldehyde oxidase/xanthine dehydrogenase a/b hammerhead" evidence="3">
    <location>
        <begin position="1"/>
        <end position="116"/>
    </location>
</feature>
<keyword evidence="6" id="KW-1185">Reference proteome</keyword>
<dbReference type="InterPro" id="IPR036856">
    <property type="entry name" value="Ald_Oxase/Xan_DH_a/b_sf"/>
</dbReference>
<protein>
    <submittedName>
        <fullName evidence="4 5">Xanthine dehydrogenase, putative</fullName>
        <ecNumber evidence="4">1.2.99.2</ecNumber>
    </submittedName>
</protein>
<dbReference type="InterPro" id="IPR037165">
    <property type="entry name" value="AldOxase/xan_DH_Mopterin-bd_sf"/>
</dbReference>
<dbReference type="VEuPathDB" id="VectorBase:ISCW008386"/>
<organism>
    <name type="scientific">Ixodes scapularis</name>
    <name type="common">Black-legged tick</name>
    <name type="synonym">Deer tick</name>
    <dbReference type="NCBI Taxonomy" id="6945"/>
    <lineage>
        <taxon>Eukaryota</taxon>
        <taxon>Metazoa</taxon>
        <taxon>Ecdysozoa</taxon>
        <taxon>Arthropoda</taxon>
        <taxon>Chelicerata</taxon>
        <taxon>Arachnida</taxon>
        <taxon>Acari</taxon>
        <taxon>Parasitiformes</taxon>
        <taxon>Ixodida</taxon>
        <taxon>Ixodoidea</taxon>
        <taxon>Ixodidae</taxon>
        <taxon>Ixodinae</taxon>
        <taxon>Ixodes</taxon>
    </lineage>
</organism>
<dbReference type="Gene3D" id="3.30.365.10">
    <property type="entry name" value="Aldehyde oxidase/xanthine dehydrogenase, molybdopterin binding domain"/>
    <property type="match status" value="1"/>
</dbReference>
<dbReference type="HOGENOM" id="CLU_1375261_0_0_1"/>
<accession>B7PSY8</accession>
<evidence type="ECO:0000256" key="2">
    <source>
        <dbReference type="ARBA" id="ARBA00023002"/>
    </source>
</evidence>
<keyword evidence="2 4" id="KW-0560">Oxidoreductase</keyword>
<dbReference type="STRING" id="6945.B7PSY8"/>
<dbReference type="Pfam" id="PF01315">
    <property type="entry name" value="Ald_Xan_dh_C"/>
    <property type="match status" value="1"/>
</dbReference>
<proteinExistence type="predicted"/>
<reference evidence="5" key="2">
    <citation type="submission" date="2020-05" db="UniProtKB">
        <authorList>
            <consortium name="EnsemblMetazoa"/>
        </authorList>
    </citation>
    <scope>IDENTIFICATION</scope>
    <source>
        <strain evidence="5">wikel</strain>
    </source>
</reference>
<dbReference type="Proteomes" id="UP000001555">
    <property type="component" value="Unassembled WGS sequence"/>
</dbReference>
<dbReference type="InterPro" id="IPR016208">
    <property type="entry name" value="Ald_Oxase/xanthine_DH-like"/>
</dbReference>
<dbReference type="PANTHER" id="PTHR11908">
    <property type="entry name" value="XANTHINE DEHYDROGENASE"/>
    <property type="match status" value="1"/>
</dbReference>
<dbReference type="Pfam" id="PF02738">
    <property type="entry name" value="MoCoBD_1"/>
    <property type="match status" value="1"/>
</dbReference>
<gene>
    <name evidence="4" type="ORF">IscW_ISCW008386</name>
</gene>
<keyword evidence="1" id="KW-0500">Molybdenum</keyword>
<sequence>QAQFLDDIPMEGVLHACFVRSPHAHARIRSIDLSAARALPGVHGAFTAQDLMGELTHWRMPLGFAFAVLPENTVPFVLAREEVAFVGEAIAVIVAQSRHVAEDAAALAAIDFEVLPAISDLRQALEPNAPVVRTELQSNSLQNYTLAYGDIDAAFLEADITIEESFSAHRGCAHPIEGRGVLARLDPAGNELTVWSSTQ</sequence>